<name>A0AA38FSH9_TAXCH</name>
<feature type="domain" description="PPM-type phosphatase" evidence="10">
    <location>
        <begin position="69"/>
        <end position="324"/>
    </location>
</feature>
<comment type="cofactor">
    <cofactor evidence="1">
        <name>Mn(2+)</name>
        <dbReference type="ChEBI" id="CHEBI:29035"/>
    </cofactor>
</comment>
<evidence type="ECO:0000256" key="6">
    <source>
        <dbReference type="ARBA" id="ARBA00022842"/>
    </source>
</evidence>
<keyword evidence="12" id="KW-1185">Reference proteome</keyword>
<keyword evidence="6" id="KW-0460">Magnesium</keyword>
<protein>
    <recommendedName>
        <fullName evidence="3">protein-serine/threonine phosphatase</fullName>
        <ecNumber evidence="3">3.1.3.16</ecNumber>
    </recommendedName>
</protein>
<evidence type="ECO:0000256" key="7">
    <source>
        <dbReference type="ARBA" id="ARBA00022912"/>
    </source>
</evidence>
<dbReference type="EMBL" id="JAHRHJ020000007">
    <property type="protein sequence ID" value="KAH9309716.1"/>
    <property type="molecule type" value="Genomic_DNA"/>
</dbReference>
<comment type="cofactor">
    <cofactor evidence="2">
        <name>Mg(2+)</name>
        <dbReference type="ChEBI" id="CHEBI:18420"/>
    </cofactor>
</comment>
<organism evidence="11 12">
    <name type="scientific">Taxus chinensis</name>
    <name type="common">Chinese yew</name>
    <name type="synonym">Taxus wallichiana var. chinensis</name>
    <dbReference type="NCBI Taxonomy" id="29808"/>
    <lineage>
        <taxon>Eukaryota</taxon>
        <taxon>Viridiplantae</taxon>
        <taxon>Streptophyta</taxon>
        <taxon>Embryophyta</taxon>
        <taxon>Tracheophyta</taxon>
        <taxon>Spermatophyta</taxon>
        <taxon>Pinopsida</taxon>
        <taxon>Pinidae</taxon>
        <taxon>Conifers II</taxon>
        <taxon>Cupressales</taxon>
        <taxon>Taxaceae</taxon>
        <taxon>Taxus</taxon>
    </lineage>
</organism>
<gene>
    <name evidence="11" type="ORF">KI387_037627</name>
</gene>
<evidence type="ECO:0000259" key="10">
    <source>
        <dbReference type="PROSITE" id="PS51746"/>
    </source>
</evidence>
<evidence type="ECO:0000256" key="3">
    <source>
        <dbReference type="ARBA" id="ARBA00013081"/>
    </source>
</evidence>
<sequence>MVVCSSMHKHAIRRRRLRAGFQRFSFVDGGDDAGGGYFRRSAAVKNRGGGCCGGLQANDGNSAGKSRPSHGCVSLCGRRREMEDATAVVPSFFDGRHFFAVYDGHGGSRVALRCADRLHQLVAAELDGGAAAAAGFDRATWGRALKEAFLRMDAELCCRDDDNEECMAADRAAPCTDGSTAVVAVIGRDEIAIANCGDSRAVISRGGAAIPLTRDHKPDRADRDGENRGGGWTRNILERLSRAGRARHLTRHSSRCAEDECLILASDGLWDVVSNETACEGRKTMPGRSKQESRRAIGGEHQRVFRRHGGGCAWPAGNGAWKFR</sequence>
<dbReference type="InterPro" id="IPR000222">
    <property type="entry name" value="PP2C_BS"/>
</dbReference>
<dbReference type="Proteomes" id="UP000824469">
    <property type="component" value="Unassembled WGS sequence"/>
</dbReference>
<dbReference type="CDD" id="cd00143">
    <property type="entry name" value="PP2Cc"/>
    <property type="match status" value="1"/>
</dbReference>
<evidence type="ECO:0000313" key="11">
    <source>
        <dbReference type="EMBL" id="KAH9309716.1"/>
    </source>
</evidence>
<accession>A0AA38FSH9</accession>
<proteinExistence type="inferred from homology"/>
<evidence type="ECO:0000256" key="9">
    <source>
        <dbReference type="RuleBase" id="RU003465"/>
    </source>
</evidence>
<evidence type="ECO:0000256" key="1">
    <source>
        <dbReference type="ARBA" id="ARBA00001936"/>
    </source>
</evidence>
<dbReference type="PROSITE" id="PS01032">
    <property type="entry name" value="PPM_1"/>
    <property type="match status" value="1"/>
</dbReference>
<dbReference type="InterPro" id="IPR001932">
    <property type="entry name" value="PPM-type_phosphatase-like_dom"/>
</dbReference>
<dbReference type="InterPro" id="IPR036457">
    <property type="entry name" value="PPM-type-like_dom_sf"/>
</dbReference>
<comment type="caution">
    <text evidence="11">The sequence shown here is derived from an EMBL/GenBank/DDBJ whole genome shotgun (WGS) entry which is preliminary data.</text>
</comment>
<keyword evidence="5 9" id="KW-0378">Hydrolase</keyword>
<dbReference type="PANTHER" id="PTHR47992">
    <property type="entry name" value="PROTEIN PHOSPHATASE"/>
    <property type="match status" value="1"/>
</dbReference>
<dbReference type="Pfam" id="PF00481">
    <property type="entry name" value="PP2C"/>
    <property type="match status" value="2"/>
</dbReference>
<comment type="similarity">
    <text evidence="9">Belongs to the PP2C family.</text>
</comment>
<keyword evidence="8" id="KW-0464">Manganese</keyword>
<evidence type="ECO:0000313" key="12">
    <source>
        <dbReference type="Proteomes" id="UP000824469"/>
    </source>
</evidence>
<dbReference type="GO" id="GO:0004722">
    <property type="term" value="F:protein serine/threonine phosphatase activity"/>
    <property type="evidence" value="ECO:0007669"/>
    <property type="project" value="UniProtKB-EC"/>
</dbReference>
<dbReference type="PROSITE" id="PS51746">
    <property type="entry name" value="PPM_2"/>
    <property type="match status" value="1"/>
</dbReference>
<evidence type="ECO:0000256" key="2">
    <source>
        <dbReference type="ARBA" id="ARBA00001946"/>
    </source>
</evidence>
<dbReference type="SMART" id="SM00332">
    <property type="entry name" value="PP2Cc"/>
    <property type="match status" value="1"/>
</dbReference>
<dbReference type="GO" id="GO:0046872">
    <property type="term" value="F:metal ion binding"/>
    <property type="evidence" value="ECO:0007669"/>
    <property type="project" value="UniProtKB-KW"/>
</dbReference>
<dbReference type="Gene3D" id="3.60.40.10">
    <property type="entry name" value="PPM-type phosphatase domain"/>
    <property type="match status" value="1"/>
</dbReference>
<keyword evidence="4" id="KW-0479">Metal-binding</keyword>
<dbReference type="OMA" id="EIAIANC"/>
<dbReference type="InterPro" id="IPR015655">
    <property type="entry name" value="PP2C"/>
</dbReference>
<keyword evidence="7 9" id="KW-0904">Protein phosphatase</keyword>
<evidence type="ECO:0000256" key="8">
    <source>
        <dbReference type="ARBA" id="ARBA00023211"/>
    </source>
</evidence>
<dbReference type="EC" id="3.1.3.16" evidence="3"/>
<dbReference type="AlphaFoldDB" id="A0AA38FSH9"/>
<evidence type="ECO:0000256" key="4">
    <source>
        <dbReference type="ARBA" id="ARBA00022723"/>
    </source>
</evidence>
<dbReference type="SUPFAM" id="SSF81606">
    <property type="entry name" value="PP2C-like"/>
    <property type="match status" value="1"/>
</dbReference>
<reference evidence="11 12" key="1">
    <citation type="journal article" date="2021" name="Nat. Plants">
        <title>The Taxus genome provides insights into paclitaxel biosynthesis.</title>
        <authorList>
            <person name="Xiong X."/>
            <person name="Gou J."/>
            <person name="Liao Q."/>
            <person name="Li Y."/>
            <person name="Zhou Q."/>
            <person name="Bi G."/>
            <person name="Li C."/>
            <person name="Du R."/>
            <person name="Wang X."/>
            <person name="Sun T."/>
            <person name="Guo L."/>
            <person name="Liang H."/>
            <person name="Lu P."/>
            <person name="Wu Y."/>
            <person name="Zhang Z."/>
            <person name="Ro D.K."/>
            <person name="Shang Y."/>
            <person name="Huang S."/>
            <person name="Yan J."/>
        </authorList>
    </citation>
    <scope>NUCLEOTIDE SEQUENCE [LARGE SCALE GENOMIC DNA]</scope>
    <source>
        <strain evidence="11">Ta-2019</strain>
    </source>
</reference>
<evidence type="ECO:0000256" key="5">
    <source>
        <dbReference type="ARBA" id="ARBA00022801"/>
    </source>
</evidence>